<protein>
    <submittedName>
        <fullName evidence="1">Uncharacterized protein</fullName>
    </submittedName>
</protein>
<dbReference type="OrthoDB" id="1452689at2"/>
<dbReference type="AlphaFoldDB" id="A0A0G3M495"/>
<proteinExistence type="predicted"/>
<accession>A0A0G3M495</accession>
<organism evidence="1 2">
    <name type="scientific">Chryseobacterium gallinarum</name>
    <dbReference type="NCBI Taxonomy" id="1324352"/>
    <lineage>
        <taxon>Bacteria</taxon>
        <taxon>Pseudomonadati</taxon>
        <taxon>Bacteroidota</taxon>
        <taxon>Flavobacteriia</taxon>
        <taxon>Flavobacteriales</taxon>
        <taxon>Weeksellaceae</taxon>
        <taxon>Chryseobacterium group</taxon>
        <taxon>Chryseobacterium</taxon>
    </lineage>
</organism>
<dbReference type="EMBL" id="CP009928">
    <property type="protein sequence ID" value="AKK73664.1"/>
    <property type="molecule type" value="Genomic_DNA"/>
</dbReference>
<evidence type="ECO:0000313" key="2">
    <source>
        <dbReference type="Proteomes" id="UP000035213"/>
    </source>
</evidence>
<name>A0A0G3M495_CHRGL</name>
<dbReference type="KEGG" id="cgn:OK18_14580"/>
<dbReference type="RefSeq" id="WP_053328450.1">
    <property type="nucleotide sequence ID" value="NZ_CP009928.1"/>
</dbReference>
<reference evidence="1 2" key="1">
    <citation type="submission" date="2014-11" db="EMBL/GenBank/DDBJ databases">
        <authorList>
            <person name="Park G.-S."/>
            <person name="Hong S.-J."/>
            <person name="Jung B.K."/>
            <person name="Khan A.R."/>
            <person name="Kwak Y."/>
            <person name="Shin J.-H."/>
        </authorList>
    </citation>
    <scope>NUCLEOTIDE SEQUENCE [LARGE SCALE GENOMIC DNA]</scope>
    <source>
        <strain evidence="1 2">DSM 27622</strain>
    </source>
</reference>
<dbReference type="PATRIC" id="fig|1324352.5.peg.3039"/>
<dbReference type="Proteomes" id="UP000035213">
    <property type="component" value="Chromosome"/>
</dbReference>
<dbReference type="STRING" id="1324352.OK18_14580"/>
<gene>
    <name evidence="1" type="ORF">OK18_14580</name>
</gene>
<sequence length="201" mass="24063">MGKIFLEKNIIMIGDFKPSNYDKLFFIKNEILKEDEILESSIFLPNSSYIETNEYIIDIIDFRIAITFKNNDLTIKQLNIDKFINDIYVKKYGFNFKWALFIDDIITESKKLFYFKENKLNNFFDDTTAAYGYYVSSDYENSRLRLEVNPIELFSKIGEKSKNALQFDFNFHFKDDDSFSQSIEKFESFEEYAKLIIKEYE</sequence>
<evidence type="ECO:0000313" key="1">
    <source>
        <dbReference type="EMBL" id="AKK73664.1"/>
    </source>
</evidence>